<feature type="region of interest" description="Disordered" evidence="1">
    <location>
        <begin position="112"/>
        <end position="131"/>
    </location>
</feature>
<dbReference type="Proteomes" id="UP001556653">
    <property type="component" value="Unassembled WGS sequence"/>
</dbReference>
<sequence length="131" mass="14469">MAGQQSEMMNLARELMDIQREYMLGSMQALTPTDGETGGFESVYRRELDTTQKAVEKTLALEERAVDELQRGAGDVPGMNGMVDIMSEFSRGALHMRSQLWQAWFEQMRSMREAAPSSAAAAGSKRTGSQG</sequence>
<evidence type="ECO:0008006" key="4">
    <source>
        <dbReference type="Google" id="ProtNLM"/>
    </source>
</evidence>
<evidence type="ECO:0000313" key="2">
    <source>
        <dbReference type="EMBL" id="MEX0385651.1"/>
    </source>
</evidence>
<dbReference type="RefSeq" id="WP_367966133.1">
    <property type="nucleotide sequence ID" value="NZ_JBAKFI010000003.1"/>
</dbReference>
<protein>
    <recommendedName>
        <fullName evidence="4">Phasin family protein</fullName>
    </recommendedName>
</protein>
<dbReference type="EMBL" id="JBAKFJ010000001">
    <property type="protein sequence ID" value="MEX0385651.1"/>
    <property type="molecule type" value="Genomic_DNA"/>
</dbReference>
<reference evidence="2 3" key="1">
    <citation type="submission" date="2024-02" db="EMBL/GenBank/DDBJ databases">
        <title>New especies of Spiribacter isolated from saline water.</title>
        <authorList>
            <person name="Leon M.J."/>
            <person name="De La Haba R."/>
            <person name="Sanchez-Porro C."/>
            <person name="Ventosa A."/>
        </authorList>
    </citation>
    <scope>NUCLEOTIDE SEQUENCE [LARGE SCALE GENOMIC DNA]</scope>
    <source>
        <strain evidence="3">ag22IC4-227</strain>
    </source>
</reference>
<proteinExistence type="predicted"/>
<accession>A0ABV3S699</accession>
<feature type="compositionally biased region" description="Low complexity" evidence="1">
    <location>
        <begin position="114"/>
        <end position="124"/>
    </location>
</feature>
<evidence type="ECO:0000256" key="1">
    <source>
        <dbReference type="SAM" id="MobiDB-lite"/>
    </source>
</evidence>
<organism evidence="2 3">
    <name type="scientific">Spiribacter onubensis</name>
    <dbReference type="NCBI Taxonomy" id="3122420"/>
    <lineage>
        <taxon>Bacteria</taxon>
        <taxon>Pseudomonadati</taxon>
        <taxon>Pseudomonadota</taxon>
        <taxon>Gammaproteobacteria</taxon>
        <taxon>Chromatiales</taxon>
        <taxon>Ectothiorhodospiraceae</taxon>
        <taxon>Spiribacter</taxon>
    </lineage>
</organism>
<keyword evidence="3" id="KW-1185">Reference proteome</keyword>
<evidence type="ECO:0000313" key="3">
    <source>
        <dbReference type="Proteomes" id="UP001556653"/>
    </source>
</evidence>
<name>A0ABV3S699_9GAMM</name>
<gene>
    <name evidence="2" type="ORF">V6X64_01405</name>
</gene>
<comment type="caution">
    <text evidence="2">The sequence shown here is derived from an EMBL/GenBank/DDBJ whole genome shotgun (WGS) entry which is preliminary data.</text>
</comment>